<feature type="transmembrane region" description="Helical" evidence="1">
    <location>
        <begin position="12"/>
        <end position="28"/>
    </location>
</feature>
<name>A0ABX2IKQ2_9RHOO</name>
<comment type="caution">
    <text evidence="2">The sequence shown here is derived from an EMBL/GenBank/DDBJ whole genome shotgun (WGS) entry which is preliminary data.</text>
</comment>
<evidence type="ECO:0000313" key="3">
    <source>
        <dbReference type="Proteomes" id="UP000778523"/>
    </source>
</evidence>
<sequence length="60" mass="6773">MQKPPRDPIKEVLMYAIVAAGMCLAMLVLTRGKWLTALLIAVWIGFVLLRFKRSASNKKN</sequence>
<organism evidence="2 3">
    <name type="scientific">Uliginosibacterium aquaticum</name>
    <dbReference type="NCBI Taxonomy" id="2731212"/>
    <lineage>
        <taxon>Bacteria</taxon>
        <taxon>Pseudomonadati</taxon>
        <taxon>Pseudomonadota</taxon>
        <taxon>Betaproteobacteria</taxon>
        <taxon>Rhodocyclales</taxon>
        <taxon>Zoogloeaceae</taxon>
        <taxon>Uliginosibacterium</taxon>
    </lineage>
</organism>
<evidence type="ECO:0000256" key="1">
    <source>
        <dbReference type="SAM" id="Phobius"/>
    </source>
</evidence>
<protein>
    <submittedName>
        <fullName evidence="2">Uncharacterized protein</fullName>
    </submittedName>
</protein>
<keyword evidence="1" id="KW-0472">Membrane</keyword>
<evidence type="ECO:0000313" key="2">
    <source>
        <dbReference type="EMBL" id="NSL55254.1"/>
    </source>
</evidence>
<feature type="transmembrane region" description="Helical" evidence="1">
    <location>
        <begin position="34"/>
        <end position="51"/>
    </location>
</feature>
<dbReference type="EMBL" id="JABCSC020000002">
    <property type="protein sequence ID" value="NSL55254.1"/>
    <property type="molecule type" value="Genomic_DNA"/>
</dbReference>
<dbReference type="RefSeq" id="WP_101942592.1">
    <property type="nucleotide sequence ID" value="NZ_JABCSC020000002.1"/>
</dbReference>
<gene>
    <name evidence="2" type="ORF">HJ583_009490</name>
</gene>
<keyword evidence="1" id="KW-0812">Transmembrane</keyword>
<reference evidence="2 3" key="1">
    <citation type="submission" date="2020-06" db="EMBL/GenBank/DDBJ databases">
        <title>Draft genome of Uliginosibacterium sp. IMCC34675.</title>
        <authorList>
            <person name="Song J."/>
        </authorList>
    </citation>
    <scope>NUCLEOTIDE SEQUENCE [LARGE SCALE GENOMIC DNA]</scope>
    <source>
        <strain evidence="2 3">IMCC34675</strain>
    </source>
</reference>
<accession>A0ABX2IKQ2</accession>
<proteinExistence type="predicted"/>
<dbReference type="Proteomes" id="UP000778523">
    <property type="component" value="Unassembled WGS sequence"/>
</dbReference>
<keyword evidence="1" id="KW-1133">Transmembrane helix</keyword>
<keyword evidence="3" id="KW-1185">Reference proteome</keyword>